<reference evidence="2" key="1">
    <citation type="journal article" date="2009" name="PLoS Genet.">
        <title>Sequencing, mapping, and analysis of 27,455 maize full-length cDNAs.</title>
        <authorList>
            <person name="Soderlund C."/>
            <person name="Descour A."/>
            <person name="Kudrna D."/>
            <person name="Bomhoff M."/>
            <person name="Boyd L."/>
            <person name="Currie J."/>
            <person name="Angelova A."/>
            <person name="Collura K."/>
            <person name="Wissotski M."/>
            <person name="Ashley E."/>
            <person name="Morrow D."/>
            <person name="Fernandes J."/>
            <person name="Walbot V."/>
            <person name="Yu Y."/>
        </authorList>
    </citation>
    <scope>NUCLEOTIDE SEQUENCE</scope>
    <source>
        <strain evidence="2">B73</strain>
    </source>
</reference>
<dbReference type="HOGENOM" id="CLU_158231_0_0_1"/>
<dbReference type="KEGG" id="zma:100194171"/>
<dbReference type="GeneID" id="100194171"/>
<keyword evidence="1" id="KW-0732">Signal</keyword>
<proteinExistence type="evidence at transcript level"/>
<organism evidence="2">
    <name type="scientific">Zea mays</name>
    <name type="common">Maize</name>
    <dbReference type="NCBI Taxonomy" id="4577"/>
    <lineage>
        <taxon>Eukaryota</taxon>
        <taxon>Viridiplantae</taxon>
        <taxon>Streptophyta</taxon>
        <taxon>Embryophyta</taxon>
        <taxon>Tracheophyta</taxon>
        <taxon>Spermatophyta</taxon>
        <taxon>Magnoliopsida</taxon>
        <taxon>Liliopsida</taxon>
        <taxon>Poales</taxon>
        <taxon>Poaceae</taxon>
        <taxon>PACMAD clade</taxon>
        <taxon>Panicoideae</taxon>
        <taxon>Andropogonodae</taxon>
        <taxon>Andropogoneae</taxon>
        <taxon>Tripsacinae</taxon>
        <taxon>Zea</taxon>
    </lineage>
</organism>
<sequence length="102" mass="11132">MEHLPARVELLLGVLLAEASDCRADGRARPAPSLSSVRAQLAPSARRAPGMLAGAQLHRAVKSLRASYLLAAHELLCLARRRSPAPYRTRSFRRLVLMPVPT</sequence>
<evidence type="ECO:0008006" key="3">
    <source>
        <dbReference type="Google" id="ProtNLM"/>
    </source>
</evidence>
<feature type="chain" id="PRO_5009948120" description="Secreted protein" evidence="1">
    <location>
        <begin position="25"/>
        <end position="102"/>
    </location>
</feature>
<dbReference type="AlphaFoldDB" id="B4FHP6"/>
<accession>B4FHP6</accession>
<protein>
    <recommendedName>
        <fullName evidence="3">Secreted protein</fullName>
    </recommendedName>
</protein>
<dbReference type="EMBL" id="BT036634">
    <property type="protein sequence ID" value="ACF81639.1"/>
    <property type="molecule type" value="mRNA"/>
</dbReference>
<evidence type="ECO:0000313" key="2">
    <source>
        <dbReference type="EMBL" id="ACF81639.1"/>
    </source>
</evidence>
<feature type="signal peptide" evidence="1">
    <location>
        <begin position="1"/>
        <end position="24"/>
    </location>
</feature>
<evidence type="ECO:0000256" key="1">
    <source>
        <dbReference type="SAM" id="SignalP"/>
    </source>
</evidence>
<name>B4FHP6_MAIZE</name>
<dbReference type="RefSeq" id="NP_001132693.1">
    <property type="nucleotide sequence ID" value="NM_001139221.1"/>
</dbReference>